<accession>A0A3P1WVS1</accession>
<dbReference type="SUPFAM" id="SSF51445">
    <property type="entry name" value="(Trans)glycosidases"/>
    <property type="match status" value="1"/>
</dbReference>
<sequence length="635" mass="71581">MGRPPPRVEGVDDIDDVLELRWDRYGEELVAALHRVYPEPDRLAARVRGLVRDALESRPAALRRLDETRLLRPDWLQRPGMAGYVCYTDRFAGTLKGVTERLDHLQDLGITYLHLMPLLQPRQGPNDGGYAVADYRAVRSDLGTMADLAGLAAELRHRGMSLVVDLVLNHVAKEHEWAERARAGEQRYRDYFLIHPDRTLPDEYERTLPEVFPDFAPGNFTWDDEVQGWVWTTFNDYQWDLNWANPDVFCEFVGIILNLANHGVEVLRLDAIAFIWKVMGTDCQNEPQVHDITAALRAVLRIAAPACAFKAEAIVGPRDLIAYFGEGRNHGRLSDLAYHNSLMAQLWSALASRDVTLLRQALDGFPPKPANATWGTYARCHDDIGWAVDDRDAAAVGLDGAAHRRFLSDFYSGVFPNSFARGLVFQANPATGDRRISGSLASLAGLERALAEGQEPEIELAVRRINLLHTVICGFGGIPLIYMGDEIGMLNDHGYAETPEHAEDNRWVHRPVMDWATVAELDRQPHSPAARIHAWLRHVLGVRRHTPHLHASVESITLDVGDRRVLALGRSHPVGPMIQLYNLSEERVTLPMQVLRDRFGRSARELLDDVDWDLGPENLELPPYAVKWFIQGRDL</sequence>
<reference evidence="2 3" key="1">
    <citation type="submission" date="2018-11" db="EMBL/GenBank/DDBJ databases">
        <title>Genomes From Bacteria Associated with the Canine Oral Cavity: a Test Case for Automated Genome-Based Taxonomic Assignment.</title>
        <authorList>
            <person name="Coil D.A."/>
            <person name="Jospin G."/>
            <person name="Darling A.E."/>
            <person name="Wallis C."/>
            <person name="Davis I.J."/>
            <person name="Harris S."/>
            <person name="Eisen J.A."/>
            <person name="Holcombe L.J."/>
            <person name="O'Flynn C."/>
        </authorList>
    </citation>
    <scope>NUCLEOTIDE SEQUENCE [LARGE SCALE GENOMIC DNA]</scope>
    <source>
        <strain evidence="2 3">OH2822_COT-296</strain>
    </source>
</reference>
<dbReference type="PANTHER" id="PTHR10357">
    <property type="entry name" value="ALPHA-AMYLASE FAMILY MEMBER"/>
    <property type="match status" value="1"/>
</dbReference>
<dbReference type="EMBL" id="RQYT01000015">
    <property type="protein sequence ID" value="RRD49510.1"/>
    <property type="molecule type" value="Genomic_DNA"/>
</dbReference>
<dbReference type="Proteomes" id="UP000280935">
    <property type="component" value="Unassembled WGS sequence"/>
</dbReference>
<dbReference type="InterPro" id="IPR044077">
    <property type="entry name" value="Amylosucrase"/>
</dbReference>
<dbReference type="GO" id="GO:0005975">
    <property type="term" value="P:carbohydrate metabolic process"/>
    <property type="evidence" value="ECO:0007669"/>
    <property type="project" value="InterPro"/>
</dbReference>
<dbReference type="InterPro" id="IPR045857">
    <property type="entry name" value="O16G_dom_2"/>
</dbReference>
<evidence type="ECO:0000313" key="3">
    <source>
        <dbReference type="Proteomes" id="UP000280935"/>
    </source>
</evidence>
<dbReference type="CDD" id="cd11324">
    <property type="entry name" value="AmyAc_Amylosucrase"/>
    <property type="match status" value="1"/>
</dbReference>
<dbReference type="InterPro" id="IPR017853">
    <property type="entry name" value="GH"/>
</dbReference>
<dbReference type="OrthoDB" id="9043248at2"/>
<dbReference type="Pfam" id="PF00128">
    <property type="entry name" value="Alpha-amylase"/>
    <property type="match status" value="1"/>
</dbReference>
<dbReference type="Pfam" id="PF22582">
    <property type="entry name" value="Amylosucrase_C-like"/>
    <property type="match status" value="1"/>
</dbReference>
<dbReference type="Gene3D" id="3.20.20.80">
    <property type="entry name" value="Glycosidases"/>
    <property type="match status" value="1"/>
</dbReference>
<dbReference type="GO" id="GO:0047669">
    <property type="term" value="F:amylosucrase activity"/>
    <property type="evidence" value="ECO:0007669"/>
    <property type="project" value="InterPro"/>
</dbReference>
<dbReference type="PANTHER" id="PTHR10357:SF213">
    <property type="entry name" value="ALPHA AMYLASE CATALYTIC REGION"/>
    <property type="match status" value="1"/>
</dbReference>
<dbReference type="AlphaFoldDB" id="A0A3P1WVS1"/>
<gene>
    <name evidence="2" type="ORF">EII35_07865</name>
</gene>
<evidence type="ECO:0000259" key="1">
    <source>
        <dbReference type="SMART" id="SM00642"/>
    </source>
</evidence>
<comment type="caution">
    <text evidence="2">The sequence shown here is derived from an EMBL/GenBank/DDBJ whole genome shotgun (WGS) entry which is preliminary data.</text>
</comment>
<dbReference type="InterPro" id="IPR055218">
    <property type="entry name" value="Amylosucrase_C"/>
</dbReference>
<organism evidence="2 3">
    <name type="scientific">Arachnia propionica</name>
    <dbReference type="NCBI Taxonomy" id="1750"/>
    <lineage>
        <taxon>Bacteria</taxon>
        <taxon>Bacillati</taxon>
        <taxon>Actinomycetota</taxon>
        <taxon>Actinomycetes</taxon>
        <taxon>Propionibacteriales</taxon>
        <taxon>Propionibacteriaceae</taxon>
        <taxon>Arachnia</taxon>
    </lineage>
</organism>
<evidence type="ECO:0000313" key="2">
    <source>
        <dbReference type="EMBL" id="RRD49510.1"/>
    </source>
</evidence>
<feature type="domain" description="Glycosyl hydrolase family 13 catalytic" evidence="1">
    <location>
        <begin position="87"/>
        <end position="525"/>
    </location>
</feature>
<dbReference type="InterPro" id="IPR013780">
    <property type="entry name" value="Glyco_hydro_b"/>
</dbReference>
<proteinExistence type="predicted"/>
<dbReference type="Gene3D" id="1.10.1740.10">
    <property type="match status" value="1"/>
</dbReference>
<dbReference type="Gene3D" id="2.60.40.1180">
    <property type="entry name" value="Golgi alpha-mannosidase II"/>
    <property type="match status" value="1"/>
</dbReference>
<dbReference type="SMART" id="SM00642">
    <property type="entry name" value="Aamy"/>
    <property type="match status" value="1"/>
</dbReference>
<protein>
    <submittedName>
        <fullName evidence="2">DUF3459 domain-containing protein</fullName>
    </submittedName>
</protein>
<dbReference type="Gene3D" id="3.90.400.10">
    <property type="entry name" value="Oligo-1,6-glucosidase, Domain 2"/>
    <property type="match status" value="1"/>
</dbReference>
<name>A0A3P1WVS1_9ACTN</name>
<dbReference type="InterPro" id="IPR006047">
    <property type="entry name" value="GH13_cat_dom"/>
</dbReference>